<keyword evidence="1" id="KW-0862">Zinc</keyword>
<dbReference type="GO" id="GO:0008270">
    <property type="term" value="F:zinc ion binding"/>
    <property type="evidence" value="ECO:0007669"/>
    <property type="project" value="UniProtKB-KW"/>
</dbReference>
<feature type="domain" description="C2H2-type" evidence="2">
    <location>
        <begin position="19"/>
        <end position="41"/>
    </location>
</feature>
<gene>
    <name evidence="3" type="ORF">I3842_09G120300</name>
</gene>
<accession>A0A922E3E7</accession>
<dbReference type="PROSITE" id="PS00028">
    <property type="entry name" value="ZINC_FINGER_C2H2_1"/>
    <property type="match status" value="1"/>
</dbReference>
<evidence type="ECO:0000259" key="2">
    <source>
        <dbReference type="PROSITE" id="PS50157"/>
    </source>
</evidence>
<evidence type="ECO:0000313" key="4">
    <source>
        <dbReference type="Proteomes" id="UP000811246"/>
    </source>
</evidence>
<evidence type="ECO:0000313" key="3">
    <source>
        <dbReference type="EMBL" id="KAG6695905.1"/>
    </source>
</evidence>
<dbReference type="Proteomes" id="UP000811246">
    <property type="component" value="Chromosome 9"/>
</dbReference>
<dbReference type="EMBL" id="CM031833">
    <property type="protein sequence ID" value="KAG6695905.1"/>
    <property type="molecule type" value="Genomic_DNA"/>
</dbReference>
<feature type="non-terminal residue" evidence="3">
    <location>
        <position position="304"/>
    </location>
</feature>
<reference evidence="3" key="1">
    <citation type="submission" date="2021-01" db="EMBL/GenBank/DDBJ databases">
        <authorList>
            <person name="Lovell J.T."/>
            <person name="Bentley N."/>
            <person name="Bhattarai G."/>
            <person name="Jenkins J.W."/>
            <person name="Sreedasyam A."/>
            <person name="Alarcon Y."/>
            <person name="Bock C."/>
            <person name="Boston L."/>
            <person name="Carlson J."/>
            <person name="Cervantes K."/>
            <person name="Clermont K."/>
            <person name="Krom N."/>
            <person name="Kubenka K."/>
            <person name="Mamidi S."/>
            <person name="Mattison C."/>
            <person name="Monteros M."/>
            <person name="Pisani C."/>
            <person name="Plott C."/>
            <person name="Rajasekar S."/>
            <person name="Rhein H.S."/>
            <person name="Rohla C."/>
            <person name="Song M."/>
            <person name="Hilaire R.S."/>
            <person name="Shu S."/>
            <person name="Wells L."/>
            <person name="Wang X."/>
            <person name="Webber J."/>
            <person name="Heerema R.J."/>
            <person name="Klein P."/>
            <person name="Conner P."/>
            <person name="Grauke L."/>
            <person name="Grimwood J."/>
            <person name="Schmutz J."/>
            <person name="Randall J.J."/>
        </authorList>
    </citation>
    <scope>NUCLEOTIDE SEQUENCE</scope>
    <source>
        <tissue evidence="3">Leaf</tissue>
    </source>
</reference>
<dbReference type="InterPro" id="IPR013087">
    <property type="entry name" value="Znf_C2H2_type"/>
</dbReference>
<comment type="caution">
    <text evidence="3">The sequence shown here is derived from an EMBL/GenBank/DDBJ whole genome shotgun (WGS) entry which is preliminary data.</text>
</comment>
<keyword evidence="1" id="KW-0863">Zinc-finger</keyword>
<sequence>MNFLLASDNERAEKGMCIHPCLYCTRVFNNHQALGGHVKVHQDGVHMRRSWNNPARSSNFMDIASNVPNSFSMGQPESYSGGSGNNLPTHFPRTNFPIDFSKFCLNESSRAHACKYSENNAGVVPSQFAISPYLSSVSGHAKINHSNPSPSAVFMPSANTVTAGFPVGPPLSFGPYGVSQFNTNELRTFKDGMPFYSGDALPNFQNQNLSNLSYPAYAISLSDSGFGSNQLPGLTEPNTVGSLPPGHGQCSIQNGAGKCNKSSEFKFEEVKKRCLGEVLGNSDMMNSSIRPQINSNVLPAQTEE</sequence>
<organism evidence="3 4">
    <name type="scientific">Carya illinoinensis</name>
    <name type="common">Pecan</name>
    <dbReference type="NCBI Taxonomy" id="32201"/>
    <lineage>
        <taxon>Eukaryota</taxon>
        <taxon>Viridiplantae</taxon>
        <taxon>Streptophyta</taxon>
        <taxon>Embryophyta</taxon>
        <taxon>Tracheophyta</taxon>
        <taxon>Spermatophyta</taxon>
        <taxon>Magnoliopsida</taxon>
        <taxon>eudicotyledons</taxon>
        <taxon>Gunneridae</taxon>
        <taxon>Pentapetalae</taxon>
        <taxon>rosids</taxon>
        <taxon>fabids</taxon>
        <taxon>Fagales</taxon>
        <taxon>Juglandaceae</taxon>
        <taxon>Carya</taxon>
    </lineage>
</organism>
<name>A0A922E3E7_CARIL</name>
<evidence type="ECO:0000256" key="1">
    <source>
        <dbReference type="PROSITE-ProRule" id="PRU00042"/>
    </source>
</evidence>
<proteinExistence type="predicted"/>
<protein>
    <recommendedName>
        <fullName evidence="2">C2H2-type domain-containing protein</fullName>
    </recommendedName>
</protein>
<dbReference type="AlphaFoldDB" id="A0A922E3E7"/>
<keyword evidence="1" id="KW-0479">Metal-binding</keyword>
<dbReference type="PROSITE" id="PS50157">
    <property type="entry name" value="ZINC_FINGER_C2H2_2"/>
    <property type="match status" value="1"/>
</dbReference>